<keyword evidence="5" id="KW-1185">Reference proteome</keyword>
<feature type="domain" description="Asteroid" evidence="3">
    <location>
        <begin position="193"/>
        <end position="419"/>
    </location>
</feature>
<evidence type="ECO:0000256" key="2">
    <source>
        <dbReference type="SAM" id="MobiDB-lite"/>
    </source>
</evidence>
<sequence>MGIPGLQNLLQPYTTQHIFPLTTTPTTIPASFTNPPVLNPGEHLIIIDGPALAHHAYAIARAKLRSLQPSTQIVSRQTARGAGPTLRHATIQPSYAAINAAAFAWLAALRRAGCVVGAIVFDGGLPDWKVDVRRERLTKSIQTLASARKALADTDDDDEPRFLDDNIAFSDSDLFGARSWSAALLGKPPRLADSLRECLNSSDYASITCIVPNEADPFCAAYARAFGAVVVTSDSDLCVYDIGDKGRVVNFHQISLVDVEGPALAMNFFSPRETAQQLGVRSLVELAFSVRSDQHRSLAQHVQHAKVWEVSPPKGLAIFRAEYPTDVDLASFDEGCALAVSKAKQAFSSLVSELVVQSCTAGSTWEVWFPVLHEDTTRTAAWLTGTEIRRAAYSLLGQCPSIVSKPDVVVEHYCKAARAWLQQAIAFVSSSLDLVTNGEHRATWRDLGLMSLIQSQKESGKTVPSRDGLLKISCANFGMSWTLLHWCAQLQALLTSWRMLEQMLGYVLAHHGKDDEAVNGLRTLHELLSDIDGGTMPLMFDPISYTKVHMDWVNRVIDIAFQHKNKNRKKTRQRNTGKVRKQQDNTGLKNTKSSNQYCLLDQAYE</sequence>
<dbReference type="OrthoDB" id="5297549at2759"/>
<dbReference type="Gene3D" id="3.40.50.1010">
    <property type="entry name" value="5'-nuclease"/>
    <property type="match status" value="1"/>
</dbReference>
<dbReference type="PANTHER" id="PTHR15665">
    <property type="entry name" value="ASTEROID PROTEIN"/>
    <property type="match status" value="1"/>
</dbReference>
<feature type="compositionally biased region" description="Basic residues" evidence="2">
    <location>
        <begin position="564"/>
        <end position="580"/>
    </location>
</feature>
<evidence type="ECO:0000313" key="5">
    <source>
        <dbReference type="Proteomes" id="UP000799302"/>
    </source>
</evidence>
<evidence type="ECO:0000313" key="4">
    <source>
        <dbReference type="EMBL" id="KAF2663851.1"/>
    </source>
</evidence>
<dbReference type="InterPro" id="IPR029060">
    <property type="entry name" value="PIN-like_dom_sf"/>
</dbReference>
<comment type="similarity">
    <text evidence="1">Belongs to the asteroid family.</text>
</comment>
<feature type="region of interest" description="Disordered" evidence="2">
    <location>
        <begin position="564"/>
        <end position="592"/>
    </location>
</feature>
<evidence type="ECO:0000256" key="1">
    <source>
        <dbReference type="ARBA" id="ARBA00007398"/>
    </source>
</evidence>
<reference evidence="4" key="1">
    <citation type="journal article" date="2020" name="Stud. Mycol.">
        <title>101 Dothideomycetes genomes: a test case for predicting lifestyles and emergence of pathogens.</title>
        <authorList>
            <person name="Haridas S."/>
            <person name="Albert R."/>
            <person name="Binder M."/>
            <person name="Bloem J."/>
            <person name="Labutti K."/>
            <person name="Salamov A."/>
            <person name="Andreopoulos B."/>
            <person name="Baker S."/>
            <person name="Barry K."/>
            <person name="Bills G."/>
            <person name="Bluhm B."/>
            <person name="Cannon C."/>
            <person name="Castanera R."/>
            <person name="Culley D."/>
            <person name="Daum C."/>
            <person name="Ezra D."/>
            <person name="Gonzalez J."/>
            <person name="Henrissat B."/>
            <person name="Kuo A."/>
            <person name="Liang C."/>
            <person name="Lipzen A."/>
            <person name="Lutzoni F."/>
            <person name="Magnuson J."/>
            <person name="Mondo S."/>
            <person name="Nolan M."/>
            <person name="Ohm R."/>
            <person name="Pangilinan J."/>
            <person name="Park H.-J."/>
            <person name="Ramirez L."/>
            <person name="Alfaro M."/>
            <person name="Sun H."/>
            <person name="Tritt A."/>
            <person name="Yoshinaga Y."/>
            <person name="Zwiers L.-H."/>
            <person name="Turgeon B."/>
            <person name="Goodwin S."/>
            <person name="Spatafora J."/>
            <person name="Crous P."/>
            <person name="Grigoriev I."/>
        </authorList>
    </citation>
    <scope>NUCLEOTIDE SEQUENCE</scope>
    <source>
        <strain evidence="4">CBS 115976</strain>
    </source>
</reference>
<dbReference type="InterPro" id="IPR026832">
    <property type="entry name" value="Asteroid"/>
</dbReference>
<dbReference type="SUPFAM" id="SSF88723">
    <property type="entry name" value="PIN domain-like"/>
    <property type="match status" value="1"/>
</dbReference>
<proteinExistence type="inferred from homology"/>
<dbReference type="Pfam" id="PF12813">
    <property type="entry name" value="XPG_I_2"/>
    <property type="match status" value="1"/>
</dbReference>
<evidence type="ECO:0000259" key="3">
    <source>
        <dbReference type="Pfam" id="PF12813"/>
    </source>
</evidence>
<organism evidence="4 5">
    <name type="scientific">Microthyrium microscopicum</name>
    <dbReference type="NCBI Taxonomy" id="703497"/>
    <lineage>
        <taxon>Eukaryota</taxon>
        <taxon>Fungi</taxon>
        <taxon>Dikarya</taxon>
        <taxon>Ascomycota</taxon>
        <taxon>Pezizomycotina</taxon>
        <taxon>Dothideomycetes</taxon>
        <taxon>Dothideomycetes incertae sedis</taxon>
        <taxon>Microthyriales</taxon>
        <taxon>Microthyriaceae</taxon>
        <taxon>Microthyrium</taxon>
    </lineage>
</organism>
<name>A0A6A6TWZ1_9PEZI</name>
<dbReference type="PANTHER" id="PTHR15665:SF1">
    <property type="entry name" value="PROTEIN ASTEROID HOMOLOG 1"/>
    <property type="match status" value="1"/>
</dbReference>
<accession>A0A6A6TWZ1</accession>
<dbReference type="AlphaFoldDB" id="A0A6A6TWZ1"/>
<dbReference type="Proteomes" id="UP000799302">
    <property type="component" value="Unassembled WGS sequence"/>
</dbReference>
<gene>
    <name evidence="4" type="ORF">BT63DRAFT_418745</name>
</gene>
<dbReference type="InterPro" id="IPR039436">
    <property type="entry name" value="Asteroid_dom"/>
</dbReference>
<protein>
    <recommendedName>
        <fullName evidence="3">Asteroid domain-containing protein</fullName>
    </recommendedName>
</protein>
<dbReference type="EMBL" id="MU004244">
    <property type="protein sequence ID" value="KAF2663851.1"/>
    <property type="molecule type" value="Genomic_DNA"/>
</dbReference>